<dbReference type="InterPro" id="IPR032808">
    <property type="entry name" value="DoxX"/>
</dbReference>
<evidence type="ECO:0000256" key="2">
    <source>
        <dbReference type="ARBA" id="ARBA00006679"/>
    </source>
</evidence>
<protein>
    <submittedName>
        <fullName evidence="8">Oxidoreductase</fullName>
    </submittedName>
</protein>
<comment type="similarity">
    <text evidence="2">Belongs to the DoxX family.</text>
</comment>
<feature type="transmembrane region" description="Helical" evidence="7">
    <location>
        <begin position="100"/>
        <end position="120"/>
    </location>
</feature>
<feature type="transmembrane region" description="Helical" evidence="7">
    <location>
        <begin position="63"/>
        <end position="88"/>
    </location>
</feature>
<dbReference type="PANTHER" id="PTHR33452:SF1">
    <property type="entry name" value="INNER MEMBRANE PROTEIN YPHA-RELATED"/>
    <property type="match status" value="1"/>
</dbReference>
<dbReference type="KEGG" id="vab:WPS_06930"/>
<evidence type="ECO:0000256" key="4">
    <source>
        <dbReference type="ARBA" id="ARBA00022692"/>
    </source>
</evidence>
<keyword evidence="9" id="KW-1185">Reference proteome</keyword>
<accession>A0AAN1XTL0</accession>
<evidence type="ECO:0000313" key="9">
    <source>
        <dbReference type="Proteomes" id="UP001317532"/>
    </source>
</evidence>
<dbReference type="Proteomes" id="UP001317532">
    <property type="component" value="Chromosome"/>
</dbReference>
<evidence type="ECO:0000256" key="5">
    <source>
        <dbReference type="ARBA" id="ARBA00022989"/>
    </source>
</evidence>
<dbReference type="InterPro" id="IPR051907">
    <property type="entry name" value="DoxX-like_oxidoreductase"/>
</dbReference>
<sequence length="162" mass="16202">MDIALLLVRLIGLGMAAHGAQKLFGWFGGYGIAGTGGWLESIGFRPGKAFAVAAGASEFAGGLLLALGLGGPLGALLIIAAMVVAIGYHAQGGFFAQKGGYETALLYVVIAFGLAFTGFGAYSLDAALGLTGLYTPTVEWAAVGLGVLGGLANLAIRRKPAA</sequence>
<feature type="transmembrane region" description="Helical" evidence="7">
    <location>
        <begin position="140"/>
        <end position="156"/>
    </location>
</feature>
<dbReference type="AlphaFoldDB" id="A0AAN1XTL0"/>
<dbReference type="Pfam" id="PF07681">
    <property type="entry name" value="DoxX"/>
    <property type="match status" value="1"/>
</dbReference>
<dbReference type="GO" id="GO:0005886">
    <property type="term" value="C:plasma membrane"/>
    <property type="evidence" value="ECO:0007669"/>
    <property type="project" value="UniProtKB-SubCell"/>
</dbReference>
<evidence type="ECO:0000256" key="3">
    <source>
        <dbReference type="ARBA" id="ARBA00022475"/>
    </source>
</evidence>
<comment type="subcellular location">
    <subcellularLocation>
        <location evidence="1">Cell membrane</location>
        <topology evidence="1">Multi-pass membrane protein</topology>
    </subcellularLocation>
</comment>
<keyword evidence="6 7" id="KW-0472">Membrane</keyword>
<keyword evidence="3" id="KW-1003">Cell membrane</keyword>
<dbReference type="PANTHER" id="PTHR33452">
    <property type="entry name" value="OXIDOREDUCTASE CATD-RELATED"/>
    <property type="match status" value="1"/>
</dbReference>
<keyword evidence="5 7" id="KW-1133">Transmembrane helix</keyword>
<dbReference type="RefSeq" id="WP_317996456.1">
    <property type="nucleotide sequence ID" value="NZ_AP025523.1"/>
</dbReference>
<evidence type="ECO:0000256" key="6">
    <source>
        <dbReference type="ARBA" id="ARBA00023136"/>
    </source>
</evidence>
<gene>
    <name evidence="8" type="ORF">WPS_06930</name>
</gene>
<dbReference type="EMBL" id="AP025523">
    <property type="protein sequence ID" value="BDE05417.1"/>
    <property type="molecule type" value="Genomic_DNA"/>
</dbReference>
<evidence type="ECO:0000256" key="7">
    <source>
        <dbReference type="SAM" id="Phobius"/>
    </source>
</evidence>
<name>A0AAN1XTL0_UNVUL</name>
<reference evidence="8 9" key="1">
    <citation type="journal article" date="2022" name="ISME Commun">
        <title>Vulcanimicrobium alpinus gen. nov. sp. nov., the first cultivated representative of the candidate phylum 'Eremiobacterota', is a metabolically versatile aerobic anoxygenic phototroph.</title>
        <authorList>
            <person name="Yabe S."/>
            <person name="Muto K."/>
            <person name="Abe K."/>
            <person name="Yokota A."/>
            <person name="Staudigel H."/>
            <person name="Tebo B.M."/>
        </authorList>
    </citation>
    <scope>NUCLEOTIDE SEQUENCE [LARGE SCALE GENOMIC DNA]</scope>
    <source>
        <strain evidence="8 9">WC8-2</strain>
    </source>
</reference>
<keyword evidence="4 7" id="KW-0812">Transmembrane</keyword>
<organism evidence="8 9">
    <name type="scientific">Vulcanimicrobium alpinum</name>
    <dbReference type="NCBI Taxonomy" id="3016050"/>
    <lineage>
        <taxon>Bacteria</taxon>
        <taxon>Bacillati</taxon>
        <taxon>Vulcanimicrobiota</taxon>
        <taxon>Vulcanimicrobiia</taxon>
        <taxon>Vulcanimicrobiales</taxon>
        <taxon>Vulcanimicrobiaceae</taxon>
        <taxon>Vulcanimicrobium</taxon>
    </lineage>
</organism>
<proteinExistence type="inferred from homology"/>
<evidence type="ECO:0000313" key="8">
    <source>
        <dbReference type="EMBL" id="BDE05417.1"/>
    </source>
</evidence>
<evidence type="ECO:0000256" key="1">
    <source>
        <dbReference type="ARBA" id="ARBA00004651"/>
    </source>
</evidence>